<feature type="transmembrane region" description="Helical" evidence="5">
    <location>
        <begin position="234"/>
        <end position="254"/>
    </location>
</feature>
<evidence type="ECO:0000256" key="1">
    <source>
        <dbReference type="ARBA" id="ARBA00004141"/>
    </source>
</evidence>
<evidence type="ECO:0000259" key="7">
    <source>
        <dbReference type="Pfam" id="PF24961"/>
    </source>
</evidence>
<dbReference type="InterPro" id="IPR056739">
    <property type="entry name" value="NfeD_membrane"/>
</dbReference>
<dbReference type="CDD" id="cd07021">
    <property type="entry name" value="Clp_protease_NfeD_like"/>
    <property type="match status" value="1"/>
</dbReference>
<dbReference type="KEGG" id="axl:AXY_11060"/>
<dbReference type="PATRIC" id="fig|698758.3.peg.1103"/>
<protein>
    <submittedName>
        <fullName evidence="9">Uncharacterized protein</fullName>
    </submittedName>
</protein>
<keyword evidence="2 5" id="KW-0812">Transmembrane</keyword>
<dbReference type="InterPro" id="IPR056738">
    <property type="entry name" value="NfeD1b_N"/>
</dbReference>
<keyword evidence="3 5" id="KW-1133">Transmembrane helix</keyword>
<dbReference type="STRING" id="698758.AXY_11060"/>
<proteinExistence type="predicted"/>
<gene>
    <name evidence="9" type="ordered locus">AXY_11060</name>
</gene>
<dbReference type="Gene3D" id="2.40.50.140">
    <property type="entry name" value="Nucleic acid-binding proteins"/>
    <property type="match status" value="1"/>
</dbReference>
<accession>K0J7B1</accession>
<dbReference type="eggNOG" id="COG1030">
    <property type="taxonomic scope" value="Bacteria"/>
</dbReference>
<reference evidence="9 10" key="1">
    <citation type="submission" date="2011-01" db="EMBL/GenBank/DDBJ databases">
        <title>Whole genome sequence of Amphibacillus xylinus NBRC 15112.</title>
        <authorList>
            <person name="Nakazawa H."/>
            <person name="Katano Y."/>
            <person name="Nakamura S."/>
            <person name="Sasagawa M."/>
            <person name="Fukada J."/>
            <person name="Arai T."/>
            <person name="Sasakura N."/>
            <person name="Mochizuki D."/>
            <person name="Hosoyama A."/>
            <person name="Harada K."/>
            <person name="Horikawa H."/>
            <person name="Kato Y."/>
            <person name="Harada T."/>
            <person name="Sasaki K."/>
            <person name="Sekiguchi M."/>
            <person name="Hodoyama M."/>
            <person name="Nishiko R."/>
            <person name="Narita H."/>
            <person name="Hanamaki A."/>
            <person name="Hata C."/>
            <person name="Konno Y."/>
            <person name="Niimura Y."/>
            <person name="Yamazaki S."/>
            <person name="Fujita N."/>
        </authorList>
    </citation>
    <scope>NUCLEOTIDE SEQUENCE [LARGE SCALE GENOMIC DNA]</scope>
    <source>
        <strain evidence="10">ATCC 51415 / DSM 6626 / JCM 7361 / LMG 17667 / NBRC 15112 / Ep01</strain>
    </source>
</reference>
<dbReference type="PANTHER" id="PTHR33507:SF3">
    <property type="entry name" value="INNER MEMBRANE PROTEIN YBBJ"/>
    <property type="match status" value="1"/>
</dbReference>
<evidence type="ECO:0000256" key="2">
    <source>
        <dbReference type="ARBA" id="ARBA00022692"/>
    </source>
</evidence>
<feature type="domain" description="NfeD-like C-terminal" evidence="6">
    <location>
        <begin position="385"/>
        <end position="437"/>
    </location>
</feature>
<sequence>MMRRSITQLFLIFVLFLSFININYSTVQADGAGKLVHVIPIEKEVERGLEAFLKRTLHEAEEANVDHIIFEINTPGGRVDAANNIGEIIQSVSIPKTAYIRSQALSAGSYIALFADHIYMNPQATLGASGIITSDGNEADEKAQSYWREAMGSAAEAKGRDRLFAEAMADKDIDLPEYNAPAGKYLTLGPTAALEVGYSEGTVNHRTELLEELGLSDAEIVEVKITPAEEFARFLTNSVVVSILLTLAGLGLIVELYTPGFGVAGSVGIVSLILFFYGHLVAGFAGYEVLVLFALGIGLIILEFFVPGGIIGGLGALSILVALYLSVPNIVHLSYSILIALLITIGVAVLLYRRIGLEKGLFRHIILSDKATAEQGYTAVEERTDLIGKIGTAITPLRPSGTVVVDDERIDVVTEGGFIHQQSLVKIISVTGARVVVSEMKNKEES</sequence>
<organism evidence="9 10">
    <name type="scientific">Amphibacillus xylanus (strain ATCC 51415 / DSM 6626 / JCM 7361 / LMG 17667 / NBRC 15112 / Ep01)</name>
    <dbReference type="NCBI Taxonomy" id="698758"/>
    <lineage>
        <taxon>Bacteria</taxon>
        <taxon>Bacillati</taxon>
        <taxon>Bacillota</taxon>
        <taxon>Bacilli</taxon>
        <taxon>Bacillales</taxon>
        <taxon>Bacillaceae</taxon>
        <taxon>Amphibacillus</taxon>
    </lineage>
</organism>
<dbReference type="Pfam" id="PF24961">
    <property type="entry name" value="NfeD_membrane"/>
    <property type="match status" value="1"/>
</dbReference>
<dbReference type="Gene3D" id="3.90.226.10">
    <property type="entry name" value="2-enoyl-CoA Hydratase, Chain A, domain 1"/>
    <property type="match status" value="1"/>
</dbReference>
<dbReference type="SUPFAM" id="SSF52096">
    <property type="entry name" value="ClpP/crotonase"/>
    <property type="match status" value="1"/>
</dbReference>
<comment type="subcellular location">
    <subcellularLocation>
        <location evidence="1">Membrane</location>
        <topology evidence="1">Multi-pass membrane protein</topology>
    </subcellularLocation>
</comment>
<feature type="domain" description="NfeD1b N-terminal" evidence="8">
    <location>
        <begin position="36"/>
        <end position="222"/>
    </location>
</feature>
<dbReference type="EMBL" id="AP012050">
    <property type="protein sequence ID" value="BAM47238.1"/>
    <property type="molecule type" value="Genomic_DNA"/>
</dbReference>
<evidence type="ECO:0000256" key="3">
    <source>
        <dbReference type="ARBA" id="ARBA00022989"/>
    </source>
</evidence>
<evidence type="ECO:0000256" key="4">
    <source>
        <dbReference type="ARBA" id="ARBA00023136"/>
    </source>
</evidence>
<dbReference type="Pfam" id="PF01957">
    <property type="entry name" value="NfeD"/>
    <property type="match status" value="1"/>
</dbReference>
<dbReference type="InterPro" id="IPR012340">
    <property type="entry name" value="NA-bd_OB-fold"/>
</dbReference>
<evidence type="ECO:0000259" key="6">
    <source>
        <dbReference type="Pfam" id="PF01957"/>
    </source>
</evidence>
<feature type="transmembrane region" description="Helical" evidence="5">
    <location>
        <begin position="333"/>
        <end position="352"/>
    </location>
</feature>
<dbReference type="HOGENOM" id="CLU_024619_2_0_9"/>
<feature type="transmembrane region" description="Helical" evidence="5">
    <location>
        <begin position="261"/>
        <end position="278"/>
    </location>
</feature>
<evidence type="ECO:0000313" key="10">
    <source>
        <dbReference type="Proteomes" id="UP000006294"/>
    </source>
</evidence>
<feature type="transmembrane region" description="Helical" evidence="5">
    <location>
        <begin position="284"/>
        <end position="302"/>
    </location>
</feature>
<keyword evidence="4 5" id="KW-0472">Membrane</keyword>
<dbReference type="InterPro" id="IPR002810">
    <property type="entry name" value="NfeD-like_C"/>
</dbReference>
<dbReference type="InterPro" id="IPR029045">
    <property type="entry name" value="ClpP/crotonase-like_dom_sf"/>
</dbReference>
<dbReference type="InterPro" id="IPR052165">
    <property type="entry name" value="Membrane_assoc_protease"/>
</dbReference>
<name>K0J7B1_AMPXN</name>
<dbReference type="AlphaFoldDB" id="K0J7B1"/>
<dbReference type="PANTHER" id="PTHR33507">
    <property type="entry name" value="INNER MEMBRANE PROTEIN YBBJ"/>
    <property type="match status" value="1"/>
</dbReference>
<dbReference type="GO" id="GO:0005886">
    <property type="term" value="C:plasma membrane"/>
    <property type="evidence" value="ECO:0007669"/>
    <property type="project" value="TreeGrafter"/>
</dbReference>
<keyword evidence="10" id="KW-1185">Reference proteome</keyword>
<dbReference type="Pfam" id="PF25145">
    <property type="entry name" value="NfeD1b_N"/>
    <property type="match status" value="1"/>
</dbReference>
<evidence type="ECO:0000256" key="5">
    <source>
        <dbReference type="SAM" id="Phobius"/>
    </source>
</evidence>
<feature type="domain" description="NfeD integral membrane" evidence="7">
    <location>
        <begin position="240"/>
        <end position="353"/>
    </location>
</feature>
<evidence type="ECO:0000259" key="8">
    <source>
        <dbReference type="Pfam" id="PF25145"/>
    </source>
</evidence>
<dbReference type="Proteomes" id="UP000006294">
    <property type="component" value="Chromosome"/>
</dbReference>
<evidence type="ECO:0000313" key="9">
    <source>
        <dbReference type="EMBL" id="BAM47238.1"/>
    </source>
</evidence>